<protein>
    <submittedName>
        <fullName evidence="1">Uncharacterized protein</fullName>
    </submittedName>
</protein>
<dbReference type="EMBL" id="CP011030">
    <property type="protein sequence ID" value="ATC90390.1"/>
    <property type="molecule type" value="Genomic_DNA"/>
</dbReference>
<evidence type="ECO:0000313" key="2">
    <source>
        <dbReference type="Proteomes" id="UP000217258"/>
    </source>
</evidence>
<dbReference type="Proteomes" id="UP000217258">
    <property type="component" value="Chromosome I"/>
</dbReference>
<evidence type="ECO:0000313" key="1">
    <source>
        <dbReference type="EMBL" id="ATC90390.1"/>
    </source>
</evidence>
<accession>A0ABM6N2L8</accession>
<organism evidence="1 2">
    <name type="scientific">Pseudoalteromonas issachenkonii</name>
    <dbReference type="NCBI Taxonomy" id="152297"/>
    <lineage>
        <taxon>Bacteria</taxon>
        <taxon>Pseudomonadati</taxon>
        <taxon>Pseudomonadota</taxon>
        <taxon>Gammaproteobacteria</taxon>
        <taxon>Alteromonadales</taxon>
        <taxon>Pseudoalteromonadaceae</taxon>
        <taxon>Pseudoalteromonas</taxon>
    </lineage>
</organism>
<proteinExistence type="predicted"/>
<name>A0ABM6N2L8_9GAMM</name>
<sequence length="38" mass="4465">MYFDALYLNHDGLIMNKFLLFSRTLIKKAKLAATIKVY</sequence>
<gene>
    <name evidence="1" type="ORF">PISS_a1466</name>
</gene>
<keyword evidence="2" id="KW-1185">Reference proteome</keyword>
<reference evidence="1 2" key="1">
    <citation type="submission" date="2015-06" db="EMBL/GenBank/DDBJ databases">
        <authorList>
            <person name="Xie B.-B."/>
            <person name="Rong J.-C."/>
            <person name="Qin Q.-L."/>
            <person name="Zhang Y.-Z."/>
        </authorList>
    </citation>
    <scope>NUCLEOTIDE SEQUENCE [LARGE SCALE GENOMIC DNA]</scope>
    <source>
        <strain evidence="1 2">KMM 3549</strain>
    </source>
</reference>